<protein>
    <submittedName>
        <fullName evidence="2">Uncharacterized protein</fullName>
    </submittedName>
</protein>
<name>A0A0K0FT05_STRVS</name>
<keyword evidence="1" id="KW-1185">Reference proteome</keyword>
<reference evidence="2" key="2">
    <citation type="submission" date="2015-08" db="UniProtKB">
        <authorList>
            <consortium name="WormBaseParasite"/>
        </authorList>
    </citation>
    <scope>IDENTIFICATION</scope>
</reference>
<evidence type="ECO:0000313" key="2">
    <source>
        <dbReference type="WBParaSite" id="SVE_1453900.1"/>
    </source>
</evidence>
<reference evidence="1" key="1">
    <citation type="submission" date="2014-07" db="EMBL/GenBank/DDBJ databases">
        <authorList>
            <person name="Martin A.A"/>
            <person name="De Silva N."/>
        </authorList>
    </citation>
    <scope>NUCLEOTIDE SEQUENCE</scope>
</reference>
<dbReference type="AlphaFoldDB" id="A0A0K0FT05"/>
<dbReference type="Proteomes" id="UP000035680">
    <property type="component" value="Unassembled WGS sequence"/>
</dbReference>
<accession>A0A0K0FT05</accession>
<evidence type="ECO:0000313" key="1">
    <source>
        <dbReference type="Proteomes" id="UP000035680"/>
    </source>
</evidence>
<sequence>MNEKMMDDIKTVNSGNIVTRKMDELEKYDFKYHATVVAVKEDEVGRKDFDDAEKNIYNDDGSDDFSEEKKNNYVSLEDFNFHIRRNFCFNNSLSHRI</sequence>
<proteinExistence type="predicted"/>
<organism evidence="1 2">
    <name type="scientific">Strongyloides venezuelensis</name>
    <name type="common">Threadworm</name>
    <dbReference type="NCBI Taxonomy" id="75913"/>
    <lineage>
        <taxon>Eukaryota</taxon>
        <taxon>Metazoa</taxon>
        <taxon>Ecdysozoa</taxon>
        <taxon>Nematoda</taxon>
        <taxon>Chromadorea</taxon>
        <taxon>Rhabditida</taxon>
        <taxon>Tylenchina</taxon>
        <taxon>Panagrolaimomorpha</taxon>
        <taxon>Strongyloidoidea</taxon>
        <taxon>Strongyloididae</taxon>
        <taxon>Strongyloides</taxon>
    </lineage>
</organism>
<dbReference type="WBParaSite" id="SVE_1453900.1">
    <property type="protein sequence ID" value="SVE_1453900.1"/>
    <property type="gene ID" value="SVE_1453900"/>
</dbReference>